<dbReference type="RefSeq" id="WP_119538715.1">
    <property type="nucleotide sequence ID" value="NZ_QYRN01000002.1"/>
</dbReference>
<dbReference type="GO" id="GO:0006355">
    <property type="term" value="P:regulation of DNA-templated transcription"/>
    <property type="evidence" value="ECO:0007669"/>
    <property type="project" value="UniProtKB-ARBA"/>
</dbReference>
<dbReference type="InterPro" id="IPR019887">
    <property type="entry name" value="Tscrpt_reg_AsnC/Lrp_C"/>
</dbReference>
<reference evidence="6" key="1">
    <citation type="submission" date="2018-09" db="EMBL/GenBank/DDBJ databases">
        <authorList>
            <person name="Tuo L."/>
        </authorList>
    </citation>
    <scope>NUCLEOTIDE SEQUENCE [LARGE SCALE GENOMIC DNA]</scope>
    <source>
        <strain evidence="6">M2BS4Y-1</strain>
    </source>
</reference>
<accession>A0A3A1WM52</accession>
<dbReference type="EMBL" id="QYRN01000002">
    <property type="protein sequence ID" value="RIY02637.1"/>
    <property type="molecule type" value="Genomic_DNA"/>
</dbReference>
<dbReference type="GO" id="GO:0043565">
    <property type="term" value="F:sequence-specific DNA binding"/>
    <property type="evidence" value="ECO:0007669"/>
    <property type="project" value="InterPro"/>
</dbReference>
<dbReference type="SMART" id="SM00344">
    <property type="entry name" value="HTH_ASNC"/>
    <property type="match status" value="1"/>
</dbReference>
<evidence type="ECO:0000313" key="5">
    <source>
        <dbReference type="EMBL" id="RIY02637.1"/>
    </source>
</evidence>
<evidence type="ECO:0000256" key="2">
    <source>
        <dbReference type="ARBA" id="ARBA00023125"/>
    </source>
</evidence>
<dbReference type="PROSITE" id="PS00519">
    <property type="entry name" value="HTH_ASNC_1"/>
    <property type="match status" value="1"/>
</dbReference>
<keyword evidence="2" id="KW-0238">DNA-binding</keyword>
<dbReference type="Proteomes" id="UP000265750">
    <property type="component" value="Unassembled WGS sequence"/>
</dbReference>
<dbReference type="InterPro" id="IPR011991">
    <property type="entry name" value="ArsR-like_HTH"/>
</dbReference>
<evidence type="ECO:0000256" key="1">
    <source>
        <dbReference type="ARBA" id="ARBA00023015"/>
    </source>
</evidence>
<dbReference type="InterPro" id="IPR036388">
    <property type="entry name" value="WH-like_DNA-bd_sf"/>
</dbReference>
<gene>
    <name evidence="5" type="ORF">D3218_04545</name>
</gene>
<name>A0A3A1WM52_9HYPH</name>
<dbReference type="PANTHER" id="PTHR30154">
    <property type="entry name" value="LEUCINE-RESPONSIVE REGULATORY PROTEIN"/>
    <property type="match status" value="1"/>
</dbReference>
<evidence type="ECO:0000313" key="6">
    <source>
        <dbReference type="Proteomes" id="UP000265750"/>
    </source>
</evidence>
<dbReference type="SUPFAM" id="SSF54909">
    <property type="entry name" value="Dimeric alpha+beta barrel"/>
    <property type="match status" value="1"/>
</dbReference>
<keyword evidence="3" id="KW-0804">Transcription</keyword>
<dbReference type="InterPro" id="IPR011008">
    <property type="entry name" value="Dimeric_a/b-barrel"/>
</dbReference>
<keyword evidence="6" id="KW-1185">Reference proteome</keyword>
<evidence type="ECO:0000259" key="4">
    <source>
        <dbReference type="PROSITE" id="PS50956"/>
    </source>
</evidence>
<dbReference type="SUPFAM" id="SSF46785">
    <property type="entry name" value="Winged helix' DNA-binding domain"/>
    <property type="match status" value="1"/>
</dbReference>
<dbReference type="Pfam" id="PF13412">
    <property type="entry name" value="HTH_24"/>
    <property type="match status" value="1"/>
</dbReference>
<dbReference type="InterPro" id="IPR019885">
    <property type="entry name" value="Tscrpt_reg_HTH_AsnC-type_CS"/>
</dbReference>
<dbReference type="CDD" id="cd00090">
    <property type="entry name" value="HTH_ARSR"/>
    <property type="match status" value="1"/>
</dbReference>
<dbReference type="Gene3D" id="3.30.70.920">
    <property type="match status" value="1"/>
</dbReference>
<dbReference type="AlphaFoldDB" id="A0A3A1WM52"/>
<dbReference type="GO" id="GO:0005829">
    <property type="term" value="C:cytosol"/>
    <property type="evidence" value="ECO:0007669"/>
    <property type="project" value="TreeGrafter"/>
</dbReference>
<dbReference type="Gene3D" id="1.10.10.10">
    <property type="entry name" value="Winged helix-like DNA-binding domain superfamily/Winged helix DNA-binding domain"/>
    <property type="match status" value="1"/>
</dbReference>
<dbReference type="InterPro" id="IPR036390">
    <property type="entry name" value="WH_DNA-bd_sf"/>
</dbReference>
<keyword evidence="1" id="KW-0805">Transcription regulation</keyword>
<dbReference type="GO" id="GO:0043200">
    <property type="term" value="P:response to amino acid"/>
    <property type="evidence" value="ECO:0007669"/>
    <property type="project" value="TreeGrafter"/>
</dbReference>
<dbReference type="PROSITE" id="PS50956">
    <property type="entry name" value="HTH_ASNC_2"/>
    <property type="match status" value="1"/>
</dbReference>
<feature type="domain" description="HTH asnC-type" evidence="4">
    <location>
        <begin position="4"/>
        <end position="78"/>
    </location>
</feature>
<evidence type="ECO:0000256" key="3">
    <source>
        <dbReference type="ARBA" id="ARBA00023163"/>
    </source>
</evidence>
<protein>
    <submittedName>
        <fullName evidence="5">Lrp/AsnC family transcriptional regulator</fullName>
    </submittedName>
</protein>
<dbReference type="InterPro" id="IPR019888">
    <property type="entry name" value="Tscrpt_reg_AsnC-like"/>
</dbReference>
<comment type="caution">
    <text evidence="5">The sequence shown here is derived from an EMBL/GenBank/DDBJ whole genome shotgun (WGS) entry which is preliminary data.</text>
</comment>
<dbReference type="OrthoDB" id="9803143at2"/>
<dbReference type="InterPro" id="IPR000485">
    <property type="entry name" value="AsnC-type_HTH_dom"/>
</dbReference>
<dbReference type="PRINTS" id="PR00033">
    <property type="entry name" value="HTHASNC"/>
</dbReference>
<proteinExistence type="predicted"/>
<sequence>MLQLDATDIRILAEIQREGRIAKTALAERVGLSATPCWMRLKRLEKAGIVAGYHARIDWRLAAPVTTVIVEVTLGGHRQADFDRFERAMRAAPEVVSCWSTGGGVDYVVKVAARDVEAYQSLVDGWLDREIGILRYVTYVVTKVVKDAIDPPASLFAAP</sequence>
<organism evidence="5 6">
    <name type="scientific">Aureimonas flava</name>
    <dbReference type="NCBI Taxonomy" id="2320271"/>
    <lineage>
        <taxon>Bacteria</taxon>
        <taxon>Pseudomonadati</taxon>
        <taxon>Pseudomonadota</taxon>
        <taxon>Alphaproteobacteria</taxon>
        <taxon>Hyphomicrobiales</taxon>
        <taxon>Aurantimonadaceae</taxon>
        <taxon>Aureimonas</taxon>
    </lineage>
</organism>
<dbReference type="PANTHER" id="PTHR30154:SF34">
    <property type="entry name" value="TRANSCRIPTIONAL REGULATOR AZLB"/>
    <property type="match status" value="1"/>
</dbReference>
<dbReference type="Pfam" id="PF01037">
    <property type="entry name" value="AsnC_trans_reg"/>
    <property type="match status" value="1"/>
</dbReference>